<name>A0ABS0Q7X8_9BACT</name>
<evidence type="ECO:0008006" key="4">
    <source>
        <dbReference type="Google" id="ProtNLM"/>
    </source>
</evidence>
<sequence>MISSPRSTSSSRNGIQYLVYALFAAELVLFTWQRNYFGPFVSPTVLYTLAIALTLSTLALARGRQWVLPQATAQAEGQTMWLRLVALLTSAIAGGWYNTNLVKVQIRAFRPVLEYADIIPALQAYARRWLNGAEVYAPMTWELGYFELPAYLPATWFPFILAEWLGFDYRFVAWGIFLLGVLAYEYLLWRLRQPWLQTLVLAGVPFVVFYALVTTQWGYVGITVEYMMLGYYSLLVVGILLRFWPLQAAALLLCVLSRYSLVIWAPLYLGLMFFYDSKKNALLIAGTVLLGVIGFYIVPYLSHNWGLFMEVQRSYTDAAVYEWKHLGDDGLPIHPFNGLGFASFFYKYASGSLYEKIGLLKTVHVGLLLTVVAVAAVAYVRQQTRRIDYRVYVVTILKLYLATFYAFLQVPYAYLATLGLFMSVFLVLMTACLRPAAEAGQILPAIDA</sequence>
<feature type="transmembrane region" description="Helical" evidence="1">
    <location>
        <begin position="44"/>
        <end position="61"/>
    </location>
</feature>
<protein>
    <recommendedName>
        <fullName evidence="4">DUF2029 domain-containing protein</fullName>
    </recommendedName>
</protein>
<keyword evidence="1" id="KW-1133">Transmembrane helix</keyword>
<dbReference type="Proteomes" id="UP000625631">
    <property type="component" value="Unassembled WGS sequence"/>
</dbReference>
<reference evidence="2 3" key="1">
    <citation type="submission" date="2020-12" db="EMBL/GenBank/DDBJ databases">
        <title>Hymenobacter sp.</title>
        <authorList>
            <person name="Kim M.K."/>
        </authorList>
    </citation>
    <scope>NUCLEOTIDE SEQUENCE [LARGE SCALE GENOMIC DNA]</scope>
    <source>
        <strain evidence="2 3">BT442</strain>
    </source>
</reference>
<feature type="transmembrane region" description="Helical" evidence="1">
    <location>
        <begin position="226"/>
        <end position="244"/>
    </location>
</feature>
<keyword evidence="3" id="KW-1185">Reference proteome</keyword>
<evidence type="ECO:0000313" key="2">
    <source>
        <dbReference type="EMBL" id="MBH8558779.1"/>
    </source>
</evidence>
<feature type="transmembrane region" description="Helical" evidence="1">
    <location>
        <begin position="148"/>
        <end position="166"/>
    </location>
</feature>
<evidence type="ECO:0000256" key="1">
    <source>
        <dbReference type="SAM" id="Phobius"/>
    </source>
</evidence>
<organism evidence="2 3">
    <name type="scientific">Hymenobacter negativus</name>
    <dbReference type="NCBI Taxonomy" id="2795026"/>
    <lineage>
        <taxon>Bacteria</taxon>
        <taxon>Pseudomonadati</taxon>
        <taxon>Bacteroidota</taxon>
        <taxon>Cytophagia</taxon>
        <taxon>Cytophagales</taxon>
        <taxon>Hymenobacteraceae</taxon>
        <taxon>Hymenobacter</taxon>
    </lineage>
</organism>
<keyword evidence="1" id="KW-0472">Membrane</keyword>
<feature type="transmembrane region" description="Helical" evidence="1">
    <location>
        <begin position="171"/>
        <end position="189"/>
    </location>
</feature>
<comment type="caution">
    <text evidence="2">The sequence shown here is derived from an EMBL/GenBank/DDBJ whole genome shotgun (WGS) entry which is preliminary data.</text>
</comment>
<feature type="transmembrane region" description="Helical" evidence="1">
    <location>
        <begin position="357"/>
        <end position="379"/>
    </location>
</feature>
<proteinExistence type="predicted"/>
<accession>A0ABS0Q7X8</accession>
<feature type="transmembrane region" description="Helical" evidence="1">
    <location>
        <begin position="414"/>
        <end position="433"/>
    </location>
</feature>
<keyword evidence="1" id="KW-0812">Transmembrane</keyword>
<feature type="transmembrane region" description="Helical" evidence="1">
    <location>
        <begin position="391"/>
        <end position="408"/>
    </location>
</feature>
<feature type="transmembrane region" description="Helical" evidence="1">
    <location>
        <begin position="81"/>
        <end position="97"/>
    </location>
</feature>
<feature type="transmembrane region" description="Helical" evidence="1">
    <location>
        <begin position="281"/>
        <end position="301"/>
    </location>
</feature>
<evidence type="ECO:0000313" key="3">
    <source>
        <dbReference type="Proteomes" id="UP000625631"/>
    </source>
</evidence>
<gene>
    <name evidence="2" type="ORF">I7X13_12010</name>
</gene>
<feature type="transmembrane region" description="Helical" evidence="1">
    <location>
        <begin position="195"/>
        <end position="214"/>
    </location>
</feature>
<feature type="transmembrane region" description="Helical" evidence="1">
    <location>
        <begin position="14"/>
        <end position="32"/>
    </location>
</feature>
<dbReference type="RefSeq" id="WP_198075667.1">
    <property type="nucleotide sequence ID" value="NZ_JAEDAE010000004.1"/>
</dbReference>
<dbReference type="EMBL" id="JAEDAE010000004">
    <property type="protein sequence ID" value="MBH8558779.1"/>
    <property type="molecule type" value="Genomic_DNA"/>
</dbReference>
<feature type="transmembrane region" description="Helical" evidence="1">
    <location>
        <begin position="250"/>
        <end position="274"/>
    </location>
</feature>